<evidence type="ECO:0000256" key="1">
    <source>
        <dbReference type="ARBA" id="ARBA00004167"/>
    </source>
</evidence>
<dbReference type="Gene3D" id="3.90.1310.10">
    <property type="entry name" value="Penicillin-binding protein 2a (Domain 2)"/>
    <property type="match status" value="1"/>
</dbReference>
<proteinExistence type="predicted"/>
<protein>
    <submittedName>
        <fullName evidence="17">Penicillin-binding protein 2</fullName>
        <ecNumber evidence="17">3.4.16.4</ecNumber>
    </submittedName>
</protein>
<keyword evidence="9" id="KW-0133">Cell shape</keyword>
<organism evidence="17 18">
    <name type="scientific">Intestinicryptomonas porci</name>
    <dbReference type="NCBI Taxonomy" id="2926320"/>
    <lineage>
        <taxon>Bacteria</taxon>
        <taxon>Pseudomonadati</taxon>
        <taxon>Verrucomicrobiota</taxon>
        <taxon>Opitutia</taxon>
        <taxon>Opitutales</taxon>
        <taxon>Intestinicryptomonaceae</taxon>
        <taxon>Intestinicryptomonas</taxon>
    </lineage>
</organism>
<comment type="caution">
    <text evidence="17">The sequence shown here is derived from an EMBL/GenBank/DDBJ whole genome shotgun (WGS) entry which is preliminary data.</text>
</comment>
<dbReference type="InterPro" id="IPR017790">
    <property type="entry name" value="Penicillin-binding_protein_2"/>
</dbReference>
<dbReference type="RefSeq" id="WP_370397457.1">
    <property type="nucleotide sequence ID" value="NZ_JALBUT010000008.1"/>
</dbReference>
<evidence type="ECO:0000256" key="2">
    <source>
        <dbReference type="ARBA" id="ARBA00004236"/>
    </source>
</evidence>
<keyword evidence="10" id="KW-0573">Peptidoglycan synthesis</keyword>
<dbReference type="Gene3D" id="3.40.710.10">
    <property type="entry name" value="DD-peptidase/beta-lactamase superfamily"/>
    <property type="match status" value="1"/>
</dbReference>
<keyword evidence="8 17" id="KW-0378">Hydrolase</keyword>
<evidence type="ECO:0000256" key="6">
    <source>
        <dbReference type="ARBA" id="ARBA00022670"/>
    </source>
</evidence>
<dbReference type="NCBIfam" id="TIGR03423">
    <property type="entry name" value="pbp2_mrdA"/>
    <property type="match status" value="1"/>
</dbReference>
<gene>
    <name evidence="17" type="primary">mrdA</name>
    <name evidence="17" type="ORF">MOX91_07425</name>
</gene>
<evidence type="ECO:0000256" key="9">
    <source>
        <dbReference type="ARBA" id="ARBA00022960"/>
    </source>
</evidence>
<keyword evidence="3" id="KW-1003">Cell membrane</keyword>
<evidence type="ECO:0000259" key="15">
    <source>
        <dbReference type="Pfam" id="PF00905"/>
    </source>
</evidence>
<evidence type="ECO:0000256" key="4">
    <source>
        <dbReference type="ARBA" id="ARBA00022519"/>
    </source>
</evidence>
<comment type="subcellular location">
    <subcellularLocation>
        <location evidence="2">Cell membrane</location>
    </subcellularLocation>
    <subcellularLocation>
        <location evidence="1">Membrane</location>
        <topology evidence="1">Single-pass membrane protein</topology>
    </subcellularLocation>
</comment>
<keyword evidence="7 14" id="KW-0812">Transmembrane</keyword>
<evidence type="ECO:0000256" key="14">
    <source>
        <dbReference type="SAM" id="Phobius"/>
    </source>
</evidence>
<evidence type="ECO:0000256" key="5">
    <source>
        <dbReference type="ARBA" id="ARBA00022645"/>
    </source>
</evidence>
<dbReference type="EMBL" id="JALBUT010000008">
    <property type="protein sequence ID" value="MDX8416003.1"/>
    <property type="molecule type" value="Genomic_DNA"/>
</dbReference>
<keyword evidence="6" id="KW-0645">Protease</keyword>
<keyword evidence="5 17" id="KW-0121">Carboxypeptidase</keyword>
<evidence type="ECO:0000256" key="13">
    <source>
        <dbReference type="ARBA" id="ARBA00023316"/>
    </source>
</evidence>
<keyword evidence="12 14" id="KW-0472">Membrane</keyword>
<name>A0ABU4WIB7_9BACT</name>
<evidence type="ECO:0000256" key="11">
    <source>
        <dbReference type="ARBA" id="ARBA00022989"/>
    </source>
</evidence>
<dbReference type="InterPro" id="IPR012338">
    <property type="entry name" value="Beta-lactam/transpept-like"/>
</dbReference>
<dbReference type="InterPro" id="IPR005311">
    <property type="entry name" value="PBP_dimer"/>
</dbReference>
<keyword evidence="18" id="KW-1185">Reference proteome</keyword>
<dbReference type="EC" id="3.4.16.4" evidence="17"/>
<evidence type="ECO:0000256" key="10">
    <source>
        <dbReference type="ARBA" id="ARBA00022984"/>
    </source>
</evidence>
<dbReference type="PANTHER" id="PTHR30627">
    <property type="entry name" value="PEPTIDOGLYCAN D,D-TRANSPEPTIDASE"/>
    <property type="match status" value="1"/>
</dbReference>
<feature type="domain" description="Penicillin-binding protein transpeptidase" evidence="15">
    <location>
        <begin position="298"/>
        <end position="617"/>
    </location>
</feature>
<feature type="domain" description="Penicillin-binding protein dimerisation" evidence="16">
    <location>
        <begin position="59"/>
        <end position="261"/>
    </location>
</feature>
<evidence type="ECO:0000256" key="8">
    <source>
        <dbReference type="ARBA" id="ARBA00022801"/>
    </source>
</evidence>
<keyword evidence="4" id="KW-0997">Cell inner membrane</keyword>
<dbReference type="PANTHER" id="PTHR30627:SF2">
    <property type="entry name" value="PEPTIDOGLYCAN D,D-TRANSPEPTIDASE MRDA"/>
    <property type="match status" value="1"/>
</dbReference>
<evidence type="ECO:0000256" key="3">
    <source>
        <dbReference type="ARBA" id="ARBA00022475"/>
    </source>
</evidence>
<dbReference type="InterPro" id="IPR036138">
    <property type="entry name" value="PBP_dimer_sf"/>
</dbReference>
<dbReference type="SUPFAM" id="SSF56601">
    <property type="entry name" value="beta-lactamase/transpeptidase-like"/>
    <property type="match status" value="1"/>
</dbReference>
<reference evidence="17 18" key="1">
    <citation type="submission" date="2022-03" db="EMBL/GenBank/DDBJ databases">
        <title>Novel taxa within the pig intestine.</title>
        <authorList>
            <person name="Wylensek D."/>
            <person name="Bishof K."/>
            <person name="Afrizal A."/>
            <person name="Clavel T."/>
        </authorList>
    </citation>
    <scope>NUCLEOTIDE SEQUENCE [LARGE SCALE GENOMIC DNA]</scope>
    <source>
        <strain evidence="17 18">CLA-KB-P66</strain>
    </source>
</reference>
<dbReference type="SUPFAM" id="SSF56519">
    <property type="entry name" value="Penicillin binding protein dimerisation domain"/>
    <property type="match status" value="1"/>
</dbReference>
<evidence type="ECO:0000313" key="17">
    <source>
        <dbReference type="EMBL" id="MDX8416003.1"/>
    </source>
</evidence>
<evidence type="ECO:0000256" key="7">
    <source>
        <dbReference type="ARBA" id="ARBA00022692"/>
    </source>
</evidence>
<keyword evidence="13" id="KW-0961">Cell wall biogenesis/degradation</keyword>
<keyword evidence="11 14" id="KW-1133">Transmembrane helix</keyword>
<dbReference type="GO" id="GO:0009002">
    <property type="term" value="F:serine-type D-Ala-D-Ala carboxypeptidase activity"/>
    <property type="evidence" value="ECO:0007669"/>
    <property type="project" value="UniProtKB-EC"/>
</dbReference>
<evidence type="ECO:0000313" key="18">
    <source>
        <dbReference type="Proteomes" id="UP001275932"/>
    </source>
</evidence>
<dbReference type="Pfam" id="PF00905">
    <property type="entry name" value="Transpeptidase"/>
    <property type="match status" value="1"/>
</dbReference>
<dbReference type="Pfam" id="PF03717">
    <property type="entry name" value="PBP_dimer"/>
    <property type="match status" value="1"/>
</dbReference>
<feature type="transmembrane region" description="Helical" evidence="14">
    <location>
        <begin position="20"/>
        <end position="45"/>
    </location>
</feature>
<sequence>MAEKKFESDAKRNERLYVLYYIFGAMFIILLGALAYRQIFMYGYYHKKGMLQTQRRIIQPGARGDIYDRNGRLIVGNRPVFDAVVYFNDARFDFRKEYARLNKLRKQNKEPFDYSKLAIAARTNVLQSYIDEINSILKTDFVLDADFNRHFSGRQLMPLPLVKNLSISQHAILAEKLRVDNSAVQIYTDTYRYYPYADRAAHAVGYIRPEIEQVDPDIPGDDLRTFSFLGKIGKSGVEKAFEDRLAGETGAEIWVVDHNGFTFEKIESKPPRKGGSMQVSLDMELQGAIEDAFPNRKGAAVALDVKTGEILAMVSRPSYDPNTFFPTMTHAIYNDIRDRGAWLNRATQGLYPPGSTFKIITALAGIKSGVIGPDTVSYCDGYYQVGSRKFPCHNRYGHGEVNLQQAIEKSCNVFFYEHGQKMGIDSIAKTAKEMGLDSPTGIELHEESTRLTIVPTPEFKRKQGSGWSKGDTANVSIGQGDLRQTPLQMACFAASLARGETRTKPSILHDTTRKTDMKYHGAKKLDIPKSGYDAVIEGMVNAVERGTCRRAAIDGVKIAAKSGTAQVMVKGRKLTLAWMIAFAPVENPEIAAAVIVEGEEPGDASGGATAGPIMREMFAEYFKGRQVAQ</sequence>
<dbReference type="InterPro" id="IPR001460">
    <property type="entry name" value="PCN-bd_Tpept"/>
</dbReference>
<evidence type="ECO:0000256" key="12">
    <source>
        <dbReference type="ARBA" id="ARBA00023136"/>
    </source>
</evidence>
<evidence type="ECO:0000259" key="16">
    <source>
        <dbReference type="Pfam" id="PF03717"/>
    </source>
</evidence>
<dbReference type="InterPro" id="IPR050515">
    <property type="entry name" value="Beta-lactam/transpept"/>
</dbReference>
<accession>A0ABU4WIB7</accession>
<dbReference type="Proteomes" id="UP001275932">
    <property type="component" value="Unassembled WGS sequence"/>
</dbReference>